<comment type="cofactor">
    <cofactor evidence="1">
        <name>pyrroloquinoline quinone</name>
        <dbReference type="ChEBI" id="CHEBI:58442"/>
    </cofactor>
</comment>
<dbReference type="GO" id="GO:0009055">
    <property type="term" value="F:electron transfer activity"/>
    <property type="evidence" value="ECO:0007669"/>
    <property type="project" value="InterPro"/>
</dbReference>
<keyword evidence="5 10" id="KW-0732">Signal</keyword>
<dbReference type="InterPro" id="IPR018391">
    <property type="entry name" value="PQQ_b-propeller_rpt"/>
</dbReference>
<dbReference type="InterPro" id="IPR011047">
    <property type="entry name" value="Quinoprotein_ADH-like_sf"/>
</dbReference>
<dbReference type="InterPro" id="IPR002372">
    <property type="entry name" value="PQQ_rpt_dom"/>
</dbReference>
<keyword evidence="4 8" id="KW-0479">Metal-binding</keyword>
<dbReference type="PANTHER" id="PTHR32303:SF10">
    <property type="entry name" value="OUTER MEMBRANE PROTEIN ASSEMBLY FACTOR BAMB"/>
    <property type="match status" value="1"/>
</dbReference>
<dbReference type="PROSITE" id="PS51257">
    <property type="entry name" value="PROKAR_LIPOPROTEIN"/>
    <property type="match status" value="1"/>
</dbReference>
<evidence type="ECO:0000256" key="9">
    <source>
        <dbReference type="SAM" id="MobiDB-lite"/>
    </source>
</evidence>
<keyword evidence="13" id="KW-1185">Reference proteome</keyword>
<dbReference type="Gene3D" id="1.10.760.10">
    <property type="entry name" value="Cytochrome c-like domain"/>
    <property type="match status" value="1"/>
</dbReference>
<comment type="similarity">
    <text evidence="2">Belongs to the bacterial PQQ dehydrogenase family.</text>
</comment>
<feature type="domain" description="Cytochrome c" evidence="11">
    <location>
        <begin position="55"/>
        <end position="126"/>
    </location>
</feature>
<dbReference type="PROSITE" id="PS51007">
    <property type="entry name" value="CYTC"/>
    <property type="match status" value="1"/>
</dbReference>
<feature type="signal peptide" evidence="10">
    <location>
        <begin position="1"/>
        <end position="28"/>
    </location>
</feature>
<dbReference type="SMART" id="SM00564">
    <property type="entry name" value="PQQ"/>
    <property type="match status" value="7"/>
</dbReference>
<evidence type="ECO:0000256" key="2">
    <source>
        <dbReference type="ARBA" id="ARBA00008156"/>
    </source>
</evidence>
<accession>A0A841HK65</accession>
<evidence type="ECO:0000256" key="3">
    <source>
        <dbReference type="ARBA" id="ARBA00022617"/>
    </source>
</evidence>
<dbReference type="Pfam" id="PF01011">
    <property type="entry name" value="PQQ"/>
    <property type="match status" value="1"/>
</dbReference>
<dbReference type="GO" id="GO:0047059">
    <property type="term" value="F:polyvinyl alcohol dehydrogenase (cytochrome) activity"/>
    <property type="evidence" value="ECO:0007669"/>
    <property type="project" value="UniProtKB-EC"/>
</dbReference>
<dbReference type="PANTHER" id="PTHR32303">
    <property type="entry name" value="QUINOPROTEIN ALCOHOL DEHYDROGENASE (CYTOCHROME C)"/>
    <property type="match status" value="1"/>
</dbReference>
<dbReference type="InterPro" id="IPR036909">
    <property type="entry name" value="Cyt_c-like_dom_sf"/>
</dbReference>
<feature type="compositionally biased region" description="Low complexity" evidence="9">
    <location>
        <begin position="36"/>
        <end position="48"/>
    </location>
</feature>
<name>A0A841HK65_9GAMM</name>
<dbReference type="Proteomes" id="UP000588068">
    <property type="component" value="Unassembled WGS sequence"/>
</dbReference>
<evidence type="ECO:0000256" key="5">
    <source>
        <dbReference type="ARBA" id="ARBA00022729"/>
    </source>
</evidence>
<evidence type="ECO:0000313" key="13">
    <source>
        <dbReference type="Proteomes" id="UP000588068"/>
    </source>
</evidence>
<protein>
    <submittedName>
        <fullName evidence="12">Polyvinyl alcohol dehydrogenase (Cytochrome)</fullName>
        <ecNumber evidence="12">1.1.2.6</ecNumber>
    </submittedName>
</protein>
<dbReference type="EC" id="1.1.2.6" evidence="12"/>
<proteinExistence type="inferred from homology"/>
<dbReference type="GO" id="GO:0046872">
    <property type="term" value="F:metal ion binding"/>
    <property type="evidence" value="ECO:0007669"/>
    <property type="project" value="UniProtKB-KW"/>
</dbReference>
<dbReference type="Gene3D" id="2.130.10.10">
    <property type="entry name" value="YVTN repeat-like/Quinoprotein amine dehydrogenase"/>
    <property type="match status" value="1"/>
</dbReference>
<keyword evidence="3 8" id="KW-0349">Heme</keyword>
<evidence type="ECO:0000256" key="1">
    <source>
        <dbReference type="ARBA" id="ARBA00001931"/>
    </source>
</evidence>
<feature type="chain" id="PRO_5032620544" evidence="10">
    <location>
        <begin position="29"/>
        <end position="663"/>
    </location>
</feature>
<dbReference type="Pfam" id="PF13360">
    <property type="entry name" value="PQQ_2"/>
    <property type="match status" value="1"/>
</dbReference>
<keyword evidence="7 8" id="KW-0408">Iron</keyword>
<dbReference type="SUPFAM" id="SSF50998">
    <property type="entry name" value="Quinoprotein alcohol dehydrogenase-like"/>
    <property type="match status" value="1"/>
</dbReference>
<evidence type="ECO:0000256" key="7">
    <source>
        <dbReference type="ARBA" id="ARBA00023004"/>
    </source>
</evidence>
<feature type="region of interest" description="Disordered" evidence="9">
    <location>
        <begin position="30"/>
        <end position="59"/>
    </location>
</feature>
<reference evidence="12 13" key="1">
    <citation type="submission" date="2020-08" db="EMBL/GenBank/DDBJ databases">
        <title>Genomic Encyclopedia of Type Strains, Phase IV (KMG-IV): sequencing the most valuable type-strain genomes for metagenomic binning, comparative biology and taxonomic classification.</title>
        <authorList>
            <person name="Goeker M."/>
        </authorList>
    </citation>
    <scope>NUCLEOTIDE SEQUENCE [LARGE SCALE GENOMIC DNA]</scope>
    <source>
        <strain evidence="12 13">DSM 26723</strain>
    </source>
</reference>
<dbReference type="GO" id="GO:0020037">
    <property type="term" value="F:heme binding"/>
    <property type="evidence" value="ECO:0007669"/>
    <property type="project" value="InterPro"/>
</dbReference>
<evidence type="ECO:0000256" key="6">
    <source>
        <dbReference type="ARBA" id="ARBA00023002"/>
    </source>
</evidence>
<evidence type="ECO:0000259" key="11">
    <source>
        <dbReference type="PROSITE" id="PS51007"/>
    </source>
</evidence>
<dbReference type="InterPro" id="IPR009056">
    <property type="entry name" value="Cyt_c-like_dom"/>
</dbReference>
<evidence type="ECO:0000256" key="8">
    <source>
        <dbReference type="PROSITE-ProRule" id="PRU00433"/>
    </source>
</evidence>
<gene>
    <name evidence="12" type="ORF">HNQ60_001261</name>
</gene>
<dbReference type="InterPro" id="IPR015943">
    <property type="entry name" value="WD40/YVTN_repeat-like_dom_sf"/>
</dbReference>
<dbReference type="AlphaFoldDB" id="A0A841HK65"/>
<sequence length="663" mass="69991">MTMSLRSWLGLVCSATALLVLGCASSGRQEPASAGASNAPATPHTSSASPPPASNDGHPGKAIYDRVCAACHNNPEATRSPGLDALRQMRFSNINHALVEGKMKLQAASLSDAEKRAVADYLAGAEQANDAWIAKMMCPADRRAVDVSPAASVTGFGFDPRNHRHLTQAQTGLKTGDFANLELAWALAFPRATMMRSQPVVVGNTLFLPVAEALQVYAIDISQSEPCLKWVYNSASPLRSGAAYGEIAGRKVLVVNGADATVHAIDALTGTKLWTQSVRLFSLSIGTGTPIIHDDRVYVPISQYEISVAHVDNFECCKTHGGVTALDGKTGEKLWTMRPMPDAQPVRDRGDGKMIWGPSGAPIWNSPAIDAERGLLFVGTGEATSEPATKTTDAILAVDLKDGSIRWSFQATANDIYLSGCDTSAVPPGAPPLKLGLNCPPPHSVNRDADFGASVVLGKLKDGRDVLFAGQKSGTVWALNPDDGKLIWRQDSFGPGSSLGGIHWGIAFDGERVYAPINFPNGFYPSPEVQQKEKPGIHGIDASTGKVLWTFAAEPDCSVERKTRLRTCENIGFSGAPTVIDGAVAQGSNDGYLRVFDAKSGAVLFSYDTARKFSTVNGVPGGGGAIDNATIVAANGQLFVSSGYGMFGQPPGNVLLAFRPKGR</sequence>
<keyword evidence="6 12" id="KW-0560">Oxidoreductase</keyword>
<evidence type="ECO:0000256" key="4">
    <source>
        <dbReference type="ARBA" id="ARBA00022723"/>
    </source>
</evidence>
<evidence type="ECO:0000256" key="10">
    <source>
        <dbReference type="SAM" id="SignalP"/>
    </source>
</evidence>
<comment type="caution">
    <text evidence="12">The sequence shown here is derived from an EMBL/GenBank/DDBJ whole genome shotgun (WGS) entry which is preliminary data.</text>
</comment>
<dbReference type="EMBL" id="JACHHZ010000001">
    <property type="protein sequence ID" value="MBB6092415.1"/>
    <property type="molecule type" value="Genomic_DNA"/>
</dbReference>
<organism evidence="12 13">
    <name type="scientific">Povalibacter uvarum</name>
    <dbReference type="NCBI Taxonomy" id="732238"/>
    <lineage>
        <taxon>Bacteria</taxon>
        <taxon>Pseudomonadati</taxon>
        <taxon>Pseudomonadota</taxon>
        <taxon>Gammaproteobacteria</taxon>
        <taxon>Steroidobacterales</taxon>
        <taxon>Steroidobacteraceae</taxon>
        <taxon>Povalibacter</taxon>
    </lineage>
</organism>
<dbReference type="SUPFAM" id="SSF46626">
    <property type="entry name" value="Cytochrome c"/>
    <property type="match status" value="1"/>
</dbReference>
<evidence type="ECO:0000313" key="12">
    <source>
        <dbReference type="EMBL" id="MBB6092415.1"/>
    </source>
</evidence>
<dbReference type="Gene3D" id="2.140.10.10">
    <property type="entry name" value="Quinoprotein alcohol dehydrogenase-like superfamily"/>
    <property type="match status" value="1"/>
</dbReference>
<dbReference type="RefSeq" id="WP_184330132.1">
    <property type="nucleotide sequence ID" value="NZ_JACHHZ010000001.1"/>
</dbReference>